<dbReference type="PANTHER" id="PTHR31531:SF2">
    <property type="entry name" value="E3 UBIQUITIN-PROTEIN LIGASE E3D"/>
    <property type="match status" value="1"/>
</dbReference>
<dbReference type="PANTHER" id="PTHR31531">
    <property type="entry name" value="E3 UBIQUITIN-PROTEIN LIGASE E3D FAMILY MEMBER"/>
    <property type="match status" value="1"/>
</dbReference>
<reference evidence="1" key="1">
    <citation type="submission" date="2022-11" db="EMBL/GenBank/DDBJ databases">
        <authorList>
            <person name="Petersen C."/>
        </authorList>
    </citation>
    <scope>NUCLEOTIDE SEQUENCE</scope>
    <source>
        <strain evidence="1">IBT 21917</strain>
    </source>
</reference>
<dbReference type="EMBL" id="JAPQKO010000005">
    <property type="protein sequence ID" value="KAJ5162307.1"/>
    <property type="molecule type" value="Genomic_DNA"/>
</dbReference>
<dbReference type="GO" id="GO:0005634">
    <property type="term" value="C:nucleus"/>
    <property type="evidence" value="ECO:0007669"/>
    <property type="project" value="TreeGrafter"/>
</dbReference>
<dbReference type="GO" id="GO:0061630">
    <property type="term" value="F:ubiquitin protein ligase activity"/>
    <property type="evidence" value="ECO:0007669"/>
    <property type="project" value="TreeGrafter"/>
</dbReference>
<dbReference type="OrthoDB" id="386949at2759"/>
<organism evidence="1 2">
    <name type="scientific">Penicillium capsulatum</name>
    <dbReference type="NCBI Taxonomy" id="69766"/>
    <lineage>
        <taxon>Eukaryota</taxon>
        <taxon>Fungi</taxon>
        <taxon>Dikarya</taxon>
        <taxon>Ascomycota</taxon>
        <taxon>Pezizomycotina</taxon>
        <taxon>Eurotiomycetes</taxon>
        <taxon>Eurotiomycetidae</taxon>
        <taxon>Eurotiales</taxon>
        <taxon>Aspergillaceae</taxon>
        <taxon>Penicillium</taxon>
    </lineage>
</organism>
<evidence type="ECO:0000313" key="1">
    <source>
        <dbReference type="EMBL" id="KAJ5162307.1"/>
    </source>
</evidence>
<keyword evidence="2" id="KW-1185">Reference proteome</keyword>
<evidence type="ECO:0008006" key="3">
    <source>
        <dbReference type="Google" id="ProtNLM"/>
    </source>
</evidence>
<dbReference type="AlphaFoldDB" id="A0A9W9I0B8"/>
<dbReference type="GO" id="GO:0006513">
    <property type="term" value="P:protein monoubiquitination"/>
    <property type="evidence" value="ECO:0007669"/>
    <property type="project" value="TreeGrafter"/>
</dbReference>
<proteinExistence type="predicted"/>
<comment type="caution">
    <text evidence="1">The sequence shown here is derived from an EMBL/GenBank/DDBJ whole genome shotgun (WGS) entry which is preliminary data.</text>
</comment>
<name>A0A9W9I0B8_9EURO</name>
<gene>
    <name evidence="1" type="ORF">N7492_007699</name>
</gene>
<dbReference type="GO" id="GO:0000209">
    <property type="term" value="P:protein polyubiquitination"/>
    <property type="evidence" value="ECO:0007669"/>
    <property type="project" value="TreeGrafter"/>
</dbReference>
<dbReference type="GO" id="GO:0030332">
    <property type="term" value="F:cyclin binding"/>
    <property type="evidence" value="ECO:0007669"/>
    <property type="project" value="TreeGrafter"/>
</dbReference>
<dbReference type="InterPro" id="IPR019193">
    <property type="entry name" value="UBQ-conj_enz_E2-bd_prot"/>
</dbReference>
<dbReference type="GO" id="GO:0051865">
    <property type="term" value="P:protein autoubiquitination"/>
    <property type="evidence" value="ECO:0007669"/>
    <property type="project" value="TreeGrafter"/>
</dbReference>
<dbReference type="GO" id="GO:0043161">
    <property type="term" value="P:proteasome-mediated ubiquitin-dependent protein catabolic process"/>
    <property type="evidence" value="ECO:0007669"/>
    <property type="project" value="TreeGrafter"/>
</dbReference>
<dbReference type="GO" id="GO:0005829">
    <property type="term" value="C:cytosol"/>
    <property type="evidence" value="ECO:0007669"/>
    <property type="project" value="TreeGrafter"/>
</dbReference>
<accession>A0A9W9I0B8</accession>
<dbReference type="Pfam" id="PF09814">
    <property type="entry name" value="HECT_2"/>
    <property type="match status" value="1"/>
</dbReference>
<evidence type="ECO:0000313" key="2">
    <source>
        <dbReference type="Proteomes" id="UP001146351"/>
    </source>
</evidence>
<dbReference type="GO" id="GO:0031624">
    <property type="term" value="F:ubiquitin conjugating enzyme binding"/>
    <property type="evidence" value="ECO:0007669"/>
    <property type="project" value="TreeGrafter"/>
</dbReference>
<sequence>MDISRAPTSPDADVAIYLHAELLPNIRQITLYASLPPRSTFDGVRPEIELSESRKAVTVSLTEPYQHVVETIKLPARVSGAARGALKRCSTPLAASKSTENNHDFSFRMPIDIDGEGSTPRDELIDEYIPWTAADMSPTTRIRCRMCGTAFLNDSNRDYTPGEYNQTTLTGWVWKDLPSGNWAEMMDFWHCHKPDPHKDNSDSETTAALRIEETNAQVKGYGTSSRVEATPGSILIDVATFLLAEADCVGLRKGSENEAKLTTKTSEARTLTCESCNAIIGMEDPATNGWRLLKAIVSLSTAKSWESEEDKWESHPTEMIIAAQLLELIERESARRFVVHRGQKSGLLLWVFNPDLRYSNSSSGHSINAQQAMKVFFQETSDVNTLLDRDLGKPSPLSVEEVELPSMIFEVLENALRGSNQMLPLSARRFNEWQVGLLNRFNRKDLSRI</sequence>
<reference evidence="1" key="2">
    <citation type="journal article" date="2023" name="IMA Fungus">
        <title>Comparative genomic study of the Penicillium genus elucidates a diverse pangenome and 15 lateral gene transfer events.</title>
        <authorList>
            <person name="Petersen C."/>
            <person name="Sorensen T."/>
            <person name="Nielsen M.R."/>
            <person name="Sondergaard T.E."/>
            <person name="Sorensen J.L."/>
            <person name="Fitzpatrick D.A."/>
            <person name="Frisvad J.C."/>
            <person name="Nielsen K.L."/>
        </authorList>
    </citation>
    <scope>NUCLEOTIDE SEQUENCE</scope>
    <source>
        <strain evidence="1">IBT 21917</strain>
    </source>
</reference>
<protein>
    <recommendedName>
        <fullName evidence="3">Ubiquitin-conjugating enzyme E2C-binding protein</fullName>
    </recommendedName>
</protein>
<dbReference type="Proteomes" id="UP001146351">
    <property type="component" value="Unassembled WGS sequence"/>
</dbReference>
<dbReference type="GO" id="GO:0000151">
    <property type="term" value="C:ubiquitin ligase complex"/>
    <property type="evidence" value="ECO:0007669"/>
    <property type="project" value="TreeGrafter"/>
</dbReference>